<keyword evidence="3" id="KW-0342">GTP-binding</keyword>
<gene>
    <name evidence="8" type="primary">LOC109252330</name>
</gene>
<dbReference type="InterPro" id="IPR027417">
    <property type="entry name" value="P-loop_NTPase"/>
</dbReference>
<comment type="similarity">
    <text evidence="1">Belongs to the TRAFAC class TrmE-Era-EngA-EngB-Septin-like GTPase superfamily. AIG1/Toc34/Toc159-like paraseptin GTPase family. IAN subfamily.</text>
</comment>
<protein>
    <submittedName>
        <fullName evidence="8">Uncharacterized protein LOC109252330</fullName>
    </submittedName>
</protein>
<dbReference type="InterPro" id="IPR045058">
    <property type="entry name" value="GIMA/IAN/Toc"/>
</dbReference>
<evidence type="ECO:0000313" key="8">
    <source>
        <dbReference type="RefSeq" id="XP_053754602.1"/>
    </source>
</evidence>
<feature type="transmembrane region" description="Helical" evidence="5">
    <location>
        <begin position="281"/>
        <end position="299"/>
    </location>
</feature>
<evidence type="ECO:0000256" key="5">
    <source>
        <dbReference type="SAM" id="Phobius"/>
    </source>
</evidence>
<feature type="region of interest" description="Disordered" evidence="4">
    <location>
        <begin position="1"/>
        <end position="28"/>
    </location>
</feature>
<feature type="transmembrane region" description="Helical" evidence="5">
    <location>
        <begin position="685"/>
        <end position="703"/>
    </location>
</feature>
<dbReference type="GO" id="GO:0005525">
    <property type="term" value="F:GTP binding"/>
    <property type="evidence" value="ECO:0007669"/>
    <property type="project" value="UniProtKB-KW"/>
</dbReference>
<dbReference type="Pfam" id="PF04548">
    <property type="entry name" value="AIG1"/>
    <property type="match status" value="2"/>
</dbReference>
<evidence type="ECO:0000256" key="2">
    <source>
        <dbReference type="ARBA" id="ARBA00022741"/>
    </source>
</evidence>
<name>A0A9W2V7H6_PANPR</name>
<dbReference type="FunFam" id="3.40.50.300:FF:000366">
    <property type="entry name" value="GTPase, IMAP family member 2"/>
    <property type="match status" value="2"/>
</dbReference>
<dbReference type="InterPro" id="IPR006703">
    <property type="entry name" value="G_AIG1"/>
</dbReference>
<evidence type="ECO:0000256" key="1">
    <source>
        <dbReference type="ARBA" id="ARBA00008535"/>
    </source>
</evidence>
<dbReference type="GO" id="GO:0005783">
    <property type="term" value="C:endoplasmic reticulum"/>
    <property type="evidence" value="ECO:0007669"/>
    <property type="project" value="TreeGrafter"/>
</dbReference>
<keyword evidence="5" id="KW-0812">Transmembrane</keyword>
<dbReference type="Gene3D" id="3.40.50.300">
    <property type="entry name" value="P-loop containing nucleotide triphosphate hydrolases"/>
    <property type="match status" value="2"/>
</dbReference>
<dbReference type="PANTHER" id="PTHR10903:SF74">
    <property type="entry name" value="GTPASE IMAP FAMILY MEMBER 1"/>
    <property type="match status" value="1"/>
</dbReference>
<feature type="domain" description="AIG1-type G" evidence="6">
    <location>
        <begin position="436"/>
        <end position="640"/>
    </location>
</feature>
<feature type="domain" description="AIG1-type G" evidence="6">
    <location>
        <begin position="32"/>
        <end position="236"/>
    </location>
</feature>
<evidence type="ECO:0000313" key="7">
    <source>
        <dbReference type="Proteomes" id="UP001165780"/>
    </source>
</evidence>
<evidence type="ECO:0000256" key="3">
    <source>
        <dbReference type="ARBA" id="ARBA00023134"/>
    </source>
</evidence>
<evidence type="ECO:0000259" key="6">
    <source>
        <dbReference type="PROSITE" id="PS51720"/>
    </source>
</evidence>
<dbReference type="Proteomes" id="UP001165780">
    <property type="component" value="Unplaced"/>
</dbReference>
<keyword evidence="5" id="KW-0472">Membrane</keyword>
<dbReference type="PANTHER" id="PTHR10903">
    <property type="entry name" value="GTPASE, IMAP FAMILY MEMBER-RELATED"/>
    <property type="match status" value="1"/>
</dbReference>
<dbReference type="CDD" id="cd01852">
    <property type="entry name" value="AIG1"/>
    <property type="match status" value="2"/>
</dbReference>
<dbReference type="PROSITE" id="PS51720">
    <property type="entry name" value="G_AIG1"/>
    <property type="match status" value="2"/>
</dbReference>
<dbReference type="GeneID" id="109252330"/>
<keyword evidence="5" id="KW-1133">Transmembrane helix</keyword>
<evidence type="ECO:0000256" key="4">
    <source>
        <dbReference type="SAM" id="MobiDB-lite"/>
    </source>
</evidence>
<dbReference type="RefSeq" id="XP_053754602.1">
    <property type="nucleotide sequence ID" value="XM_053898627.1"/>
</dbReference>
<keyword evidence="7" id="KW-1185">Reference proteome</keyword>
<dbReference type="AlphaFoldDB" id="A0A9W2V7H6"/>
<proteinExistence type="inferred from homology"/>
<accession>A0A9W2V7H6</accession>
<organism evidence="7 8">
    <name type="scientific">Panthera pardus</name>
    <name type="common">Leopard</name>
    <name type="synonym">Felis pardus</name>
    <dbReference type="NCBI Taxonomy" id="9691"/>
    <lineage>
        <taxon>Eukaryota</taxon>
        <taxon>Metazoa</taxon>
        <taxon>Chordata</taxon>
        <taxon>Craniata</taxon>
        <taxon>Vertebrata</taxon>
        <taxon>Euteleostomi</taxon>
        <taxon>Mammalia</taxon>
        <taxon>Eutheria</taxon>
        <taxon>Laurasiatheria</taxon>
        <taxon>Carnivora</taxon>
        <taxon>Feliformia</taxon>
        <taxon>Felidae</taxon>
        <taxon>Pantherinae</taxon>
        <taxon>Panthera</taxon>
    </lineage>
</organism>
<sequence length="711" mass="77490">MVGMGGRKMARDEENAYGSQDPDDQQQPLAQERRLRLILAGRTGVGKSATGNSILGHRLFPSRLAATSVTRSCALGSRSWAGWRVEVTDTPDLFTAQGRHADPDCTERANCYLLSAPGPHALLLVTQLGRFTAQDEEAARGVRELFGAGVLARAVLVFTRREDLEWGSLHDYVRATDNRALRALVAECGGRVCALDNRAAGAERDAQVGELLALVERLALEHDGAPFTDDVYGLAWARRHARPEDTLCLVAARLAARGLGRGWGRQWGRGRRWLEAAKRGWPLALLLLGGALLLVLLLLQRGAPGPDCPSREQDVVPQRPSERISTVPSRVWVAQWKQCQGTSRWPTWPMSCTFKSAPLGPPSLGSETSSLCCAGRNSLCTHKPRHSTRSRVSAANSRACHHFCWKVGMGGRKMARDEENAYGSEDSDDQQPVAQERRLRLILAGRTGVGKSATGNSILGHRLFPSRLAATPVTRSCALGSRSWAGWRVEVTDTPDLFTARGRHADPDCTERASCYLLSAPGPHALLLVTQLGRFTAQDEEAARGVRELFGAGVLARAVLVFTRREDLEGGSLHDYVRATDNRALRALVAECGGRVCALDNRAAGAERDAQVGELLALVERLALEHDGAPFTDDVYSLAWARRHARPEDTLRLVAERLAARGLGRGWGRQWGRGRRWLEAAKRGWPLALLLLGGALLLVLLLLQRGAPGPD</sequence>
<reference evidence="8" key="1">
    <citation type="submission" date="2025-08" db="UniProtKB">
        <authorList>
            <consortium name="RefSeq"/>
        </authorList>
    </citation>
    <scope>IDENTIFICATION</scope>
    <source>
        <tissue evidence="8">Whole blood</tissue>
    </source>
</reference>
<keyword evidence="2" id="KW-0547">Nucleotide-binding</keyword>
<dbReference type="SUPFAM" id="SSF52540">
    <property type="entry name" value="P-loop containing nucleoside triphosphate hydrolases"/>
    <property type="match status" value="2"/>
</dbReference>